<dbReference type="InterPro" id="IPR019729">
    <property type="entry name" value="Gloverin-like_protein"/>
</dbReference>
<dbReference type="EMBL" id="EU557310">
    <property type="protein sequence ID" value="ACB45565.1"/>
    <property type="molecule type" value="mRNA"/>
</dbReference>
<protein>
    <submittedName>
        <fullName evidence="2">Gloverin-like protein</fullName>
    </submittedName>
</protein>
<dbReference type="AlphaFoldDB" id="B2CZ92"/>
<evidence type="ECO:0000256" key="1">
    <source>
        <dbReference type="SAM" id="SignalP"/>
    </source>
</evidence>
<accession>B2CZ92</accession>
<feature type="signal peptide" evidence="1">
    <location>
        <begin position="1"/>
        <end position="18"/>
    </location>
</feature>
<reference evidence="2" key="1">
    <citation type="submission" date="2008-03" db="EMBL/GenBank/DDBJ databases">
        <title>cDNA sequences of anti-bacterial genes from Antheraea pernyi.</title>
        <authorList>
            <person name="Fan Q."/>
            <person name="Li S."/>
            <person name="Ye B."/>
            <person name="Zhao Z."/>
            <person name="Wang L."/>
            <person name="Zhang B."/>
        </authorList>
    </citation>
    <scope>NUCLEOTIDE SEQUENCE</scope>
</reference>
<sequence length="174" mass="18952">MQSSLFIFVAAILASVYSQVSMPPGYEERYPGYYKFSKQVRHPRDLTWDKNIGNGKVFGTLGQNDDGLFGKAGYKQQFFNDHRGKLEGQAYGTRVLGAAGDSTNFGGRLDWSNKNANAALDLSKQIGGRPNLSATGSGVWNFDKNTRLSAGGSLSTMGRGKPDVGVQAQFQHDF</sequence>
<evidence type="ECO:0000313" key="2">
    <source>
        <dbReference type="EMBL" id="ACB45565.1"/>
    </source>
</evidence>
<feature type="chain" id="PRO_5002777205" evidence="1">
    <location>
        <begin position="19"/>
        <end position="174"/>
    </location>
</feature>
<keyword evidence="1" id="KW-0732">Signal</keyword>
<organism evidence="2">
    <name type="scientific">Antheraea pernyi</name>
    <name type="common">Chinese oak silk moth</name>
    <name type="synonym">Bombyx pernyi</name>
    <dbReference type="NCBI Taxonomy" id="7119"/>
    <lineage>
        <taxon>Eukaryota</taxon>
        <taxon>Metazoa</taxon>
        <taxon>Ecdysozoa</taxon>
        <taxon>Arthropoda</taxon>
        <taxon>Hexapoda</taxon>
        <taxon>Insecta</taxon>
        <taxon>Pterygota</taxon>
        <taxon>Neoptera</taxon>
        <taxon>Endopterygota</taxon>
        <taxon>Lepidoptera</taxon>
        <taxon>Glossata</taxon>
        <taxon>Ditrysia</taxon>
        <taxon>Bombycoidea</taxon>
        <taxon>Saturniidae</taxon>
        <taxon>Saturniinae</taxon>
        <taxon>Saturniini</taxon>
        <taxon>Antheraea</taxon>
    </lineage>
</organism>
<proteinExistence type="evidence at transcript level"/>
<name>B2CZ92_ANTPE</name>
<dbReference type="Pfam" id="PF10793">
    <property type="entry name" value="Gloverin"/>
    <property type="match status" value="1"/>
</dbReference>